<dbReference type="PANTHER" id="PTHR11533">
    <property type="entry name" value="PROTEASE M1 ZINC METALLOPROTEASE"/>
    <property type="match status" value="1"/>
</dbReference>
<evidence type="ECO:0000259" key="22">
    <source>
        <dbReference type="Pfam" id="PF01433"/>
    </source>
</evidence>
<feature type="compositionally biased region" description="Polar residues" evidence="20">
    <location>
        <begin position="93"/>
        <end position="102"/>
    </location>
</feature>
<feature type="transmembrane region" description="Helical" evidence="21">
    <location>
        <begin position="144"/>
        <end position="165"/>
    </location>
</feature>
<feature type="active site" description="Proton acceptor" evidence="17">
    <location>
        <position position="506"/>
    </location>
</feature>
<evidence type="ECO:0000256" key="6">
    <source>
        <dbReference type="ARBA" id="ARBA00022670"/>
    </source>
</evidence>
<dbReference type="Pfam" id="PF17900">
    <property type="entry name" value="Peptidase_M1_N"/>
    <property type="match status" value="1"/>
</dbReference>
<evidence type="ECO:0000256" key="14">
    <source>
        <dbReference type="ARBA" id="ARBA00023136"/>
    </source>
</evidence>
<dbReference type="FunFam" id="1.10.390.10:FF:000001">
    <property type="entry name" value="Aminopeptidase"/>
    <property type="match status" value="1"/>
</dbReference>
<feature type="domain" description="Aminopeptidase N-like N-terminal" evidence="24">
    <location>
        <begin position="210"/>
        <end position="400"/>
    </location>
</feature>
<evidence type="ECO:0000256" key="3">
    <source>
        <dbReference type="ARBA" id="ARBA00010136"/>
    </source>
</evidence>
<dbReference type="GO" id="GO:0042277">
    <property type="term" value="F:peptide binding"/>
    <property type="evidence" value="ECO:0007669"/>
    <property type="project" value="TreeGrafter"/>
</dbReference>
<evidence type="ECO:0000259" key="23">
    <source>
        <dbReference type="Pfam" id="PF11838"/>
    </source>
</evidence>
<evidence type="ECO:0000256" key="9">
    <source>
        <dbReference type="ARBA" id="ARBA00022801"/>
    </source>
</evidence>
<dbReference type="Gene3D" id="1.10.390.10">
    <property type="entry name" value="Neutral Protease Domain 2"/>
    <property type="match status" value="1"/>
</dbReference>
<feature type="binding site" evidence="18">
    <location>
        <position position="528"/>
    </location>
    <ligand>
        <name>Zn(2+)</name>
        <dbReference type="ChEBI" id="CHEBI:29105"/>
        <note>catalytic</note>
    </ligand>
</feature>
<evidence type="ECO:0000256" key="20">
    <source>
        <dbReference type="SAM" id="MobiDB-lite"/>
    </source>
</evidence>
<dbReference type="SUPFAM" id="SSF55486">
    <property type="entry name" value="Metalloproteases ('zincins'), catalytic domain"/>
    <property type="match status" value="1"/>
</dbReference>
<feature type="compositionally biased region" description="Basic and acidic residues" evidence="20">
    <location>
        <begin position="118"/>
        <end position="127"/>
    </location>
</feature>
<dbReference type="GO" id="GO:0006508">
    <property type="term" value="P:proteolysis"/>
    <property type="evidence" value="ECO:0007669"/>
    <property type="project" value="UniProtKB-KW"/>
</dbReference>
<evidence type="ECO:0000256" key="1">
    <source>
        <dbReference type="ARBA" id="ARBA00004606"/>
    </source>
</evidence>
<keyword evidence="8 18" id="KW-0479">Metal-binding</keyword>
<dbReference type="GO" id="GO:0070006">
    <property type="term" value="F:metalloaminopeptidase activity"/>
    <property type="evidence" value="ECO:0007669"/>
    <property type="project" value="TreeGrafter"/>
</dbReference>
<reference evidence="26" key="1">
    <citation type="submission" date="2025-08" db="UniProtKB">
        <authorList>
            <consortium name="RefSeq"/>
        </authorList>
    </citation>
    <scope>IDENTIFICATION</scope>
</reference>
<comment type="cofactor">
    <cofactor evidence="18">
        <name>Zn(2+)</name>
        <dbReference type="ChEBI" id="CHEBI:29105"/>
    </cofactor>
    <text evidence="18">Binds 1 zinc ion per subunit.</text>
</comment>
<dbReference type="KEGG" id="dqu:106750163"/>
<evidence type="ECO:0000313" key="25">
    <source>
        <dbReference type="Proteomes" id="UP000515204"/>
    </source>
</evidence>
<dbReference type="SUPFAM" id="SSF63737">
    <property type="entry name" value="Leukotriene A4 hydrolase N-terminal domain"/>
    <property type="match status" value="1"/>
</dbReference>
<keyword evidence="9" id="KW-0378">Hydrolase</keyword>
<feature type="binding site" evidence="18">
    <location>
        <position position="509"/>
    </location>
    <ligand>
        <name>Zn(2+)</name>
        <dbReference type="ChEBI" id="CHEBI:29105"/>
        <note>catalytic</note>
    </ligand>
</feature>
<dbReference type="OrthoDB" id="6750768at2759"/>
<evidence type="ECO:0000256" key="13">
    <source>
        <dbReference type="ARBA" id="ARBA00023049"/>
    </source>
</evidence>
<dbReference type="GO" id="GO:0008270">
    <property type="term" value="F:zinc ion binding"/>
    <property type="evidence" value="ECO:0007669"/>
    <property type="project" value="InterPro"/>
</dbReference>
<evidence type="ECO:0000256" key="4">
    <source>
        <dbReference type="ARBA" id="ARBA00022438"/>
    </source>
</evidence>
<feature type="compositionally biased region" description="Low complexity" evidence="20">
    <location>
        <begin position="81"/>
        <end position="92"/>
    </location>
</feature>
<evidence type="ECO:0000256" key="15">
    <source>
        <dbReference type="ARBA" id="ARBA00023180"/>
    </source>
</evidence>
<organism evidence="25 26">
    <name type="scientific">Dinoponera quadriceps</name>
    <name type="common">South American ant</name>
    <dbReference type="NCBI Taxonomy" id="609295"/>
    <lineage>
        <taxon>Eukaryota</taxon>
        <taxon>Metazoa</taxon>
        <taxon>Ecdysozoa</taxon>
        <taxon>Arthropoda</taxon>
        <taxon>Hexapoda</taxon>
        <taxon>Insecta</taxon>
        <taxon>Pterygota</taxon>
        <taxon>Neoptera</taxon>
        <taxon>Endopterygota</taxon>
        <taxon>Hymenoptera</taxon>
        <taxon>Apocrita</taxon>
        <taxon>Aculeata</taxon>
        <taxon>Formicoidea</taxon>
        <taxon>Formicidae</taxon>
        <taxon>Ponerinae</taxon>
        <taxon>Ponerini</taxon>
        <taxon>Dinoponera</taxon>
    </lineage>
</organism>
<dbReference type="Proteomes" id="UP000515204">
    <property type="component" value="Unplaced"/>
</dbReference>
<keyword evidence="16" id="KW-0449">Lipoprotein</keyword>
<feature type="domain" description="Peptidase M1 membrane alanine aminopeptidase" evidence="22">
    <location>
        <begin position="433"/>
        <end position="652"/>
    </location>
</feature>
<dbReference type="PANTHER" id="PTHR11533:SF299">
    <property type="entry name" value="AMINOPEPTIDASE"/>
    <property type="match status" value="1"/>
</dbReference>
<keyword evidence="25" id="KW-1185">Reference proteome</keyword>
<dbReference type="InterPro" id="IPR050344">
    <property type="entry name" value="Peptidase_M1_aminopeptidases"/>
</dbReference>
<keyword evidence="5" id="KW-0336">GPI-anchor</keyword>
<evidence type="ECO:0000256" key="2">
    <source>
        <dbReference type="ARBA" id="ARBA00004609"/>
    </source>
</evidence>
<evidence type="ECO:0000256" key="12">
    <source>
        <dbReference type="ARBA" id="ARBA00022989"/>
    </source>
</evidence>
<dbReference type="GO" id="GO:0005737">
    <property type="term" value="C:cytoplasm"/>
    <property type="evidence" value="ECO:0007669"/>
    <property type="project" value="TreeGrafter"/>
</dbReference>
<dbReference type="FunFam" id="2.60.40.1730:FF:000001">
    <property type="entry name" value="Leucyl-cystinyl aminopeptidase"/>
    <property type="match status" value="1"/>
</dbReference>
<evidence type="ECO:0000256" key="8">
    <source>
        <dbReference type="ARBA" id="ARBA00022723"/>
    </source>
</evidence>
<gene>
    <name evidence="26" type="primary">LOC106750163</name>
</gene>
<evidence type="ECO:0000256" key="11">
    <source>
        <dbReference type="ARBA" id="ARBA00022968"/>
    </source>
</evidence>
<protein>
    <submittedName>
        <fullName evidence="26">Glutamyl aminopeptidase-like isoform X1</fullName>
    </submittedName>
</protein>
<dbReference type="InterPro" id="IPR042097">
    <property type="entry name" value="Aminopeptidase_N-like_N_sf"/>
</dbReference>
<dbReference type="InterPro" id="IPR034016">
    <property type="entry name" value="M1_APN-typ"/>
</dbReference>
<evidence type="ECO:0000256" key="18">
    <source>
        <dbReference type="PIRSR" id="PIRSR634016-3"/>
    </source>
</evidence>
<feature type="binding site" evidence="18">
    <location>
        <position position="505"/>
    </location>
    <ligand>
        <name>Zn(2+)</name>
        <dbReference type="ChEBI" id="CHEBI:29105"/>
        <note>catalytic</note>
    </ligand>
</feature>
<comment type="similarity">
    <text evidence="3">Belongs to the peptidase M1 family.</text>
</comment>
<evidence type="ECO:0000256" key="10">
    <source>
        <dbReference type="ARBA" id="ARBA00022833"/>
    </source>
</evidence>
<name>A0A6P3Y643_DINQU</name>
<accession>A0A6P3Y643</accession>
<keyword evidence="12 21" id="KW-1133">Transmembrane helix</keyword>
<dbReference type="InterPro" id="IPR027268">
    <property type="entry name" value="Peptidase_M4/M1_CTD_sf"/>
</dbReference>
<dbReference type="InterPro" id="IPR014782">
    <property type="entry name" value="Peptidase_M1_dom"/>
</dbReference>
<evidence type="ECO:0000256" key="16">
    <source>
        <dbReference type="ARBA" id="ARBA00023288"/>
    </source>
</evidence>
<evidence type="ECO:0000259" key="24">
    <source>
        <dbReference type="Pfam" id="PF17900"/>
    </source>
</evidence>
<comment type="subcellular location">
    <subcellularLocation>
        <location evidence="2">Cell membrane</location>
        <topology evidence="2">Lipid-anchor</topology>
        <topology evidence="2">GPI-anchor</topology>
    </subcellularLocation>
    <subcellularLocation>
        <location evidence="1">Membrane</location>
        <topology evidence="1">Single-pass type II membrane protein</topology>
    </subcellularLocation>
</comment>
<dbReference type="InterPro" id="IPR001930">
    <property type="entry name" value="Peptidase_M1"/>
</dbReference>
<dbReference type="GO" id="GO:0005886">
    <property type="term" value="C:plasma membrane"/>
    <property type="evidence" value="ECO:0007669"/>
    <property type="project" value="UniProtKB-SubCell"/>
</dbReference>
<dbReference type="Gene3D" id="1.25.50.20">
    <property type="match status" value="1"/>
</dbReference>
<evidence type="ECO:0000256" key="7">
    <source>
        <dbReference type="ARBA" id="ARBA00022692"/>
    </source>
</evidence>
<dbReference type="GO" id="GO:0098552">
    <property type="term" value="C:side of membrane"/>
    <property type="evidence" value="ECO:0007669"/>
    <property type="project" value="UniProtKB-KW"/>
</dbReference>
<evidence type="ECO:0000256" key="17">
    <source>
        <dbReference type="PIRSR" id="PIRSR634016-1"/>
    </source>
</evidence>
<keyword evidence="14 21" id="KW-0472">Membrane</keyword>
<dbReference type="RefSeq" id="XP_014485783.1">
    <property type="nucleotide sequence ID" value="XM_014630297.1"/>
</dbReference>
<evidence type="ECO:0000313" key="26">
    <source>
        <dbReference type="RefSeq" id="XP_014485783.1"/>
    </source>
</evidence>
<feature type="domain" description="ERAP1-like C-terminal" evidence="23">
    <location>
        <begin position="736"/>
        <end position="1051"/>
    </location>
</feature>
<evidence type="ECO:0000256" key="19">
    <source>
        <dbReference type="PIRSR" id="PIRSR634016-4"/>
    </source>
</evidence>
<evidence type="ECO:0000256" key="21">
    <source>
        <dbReference type="SAM" id="Phobius"/>
    </source>
</evidence>
<keyword evidence="13" id="KW-0482">Metalloprotease</keyword>
<dbReference type="GeneID" id="106750163"/>
<dbReference type="CDD" id="cd09601">
    <property type="entry name" value="M1_APN-Q_like"/>
    <property type="match status" value="1"/>
</dbReference>
<dbReference type="Gene3D" id="2.60.40.1730">
    <property type="entry name" value="tricorn interacting facor f3 domain"/>
    <property type="match status" value="1"/>
</dbReference>
<dbReference type="GO" id="GO:0005615">
    <property type="term" value="C:extracellular space"/>
    <property type="evidence" value="ECO:0007669"/>
    <property type="project" value="TreeGrafter"/>
</dbReference>
<keyword evidence="11" id="KW-0735">Signal-anchor</keyword>
<keyword evidence="4" id="KW-0031">Aminopeptidase</keyword>
<keyword evidence="6" id="KW-0645">Protease</keyword>
<dbReference type="GO" id="GO:0043171">
    <property type="term" value="P:peptide catabolic process"/>
    <property type="evidence" value="ECO:0007669"/>
    <property type="project" value="TreeGrafter"/>
</dbReference>
<dbReference type="AlphaFoldDB" id="A0A6P3Y643"/>
<dbReference type="PRINTS" id="PR00756">
    <property type="entry name" value="ALADIPTASE"/>
</dbReference>
<feature type="compositionally biased region" description="Basic and acidic residues" evidence="20">
    <location>
        <begin position="21"/>
        <end position="46"/>
    </location>
</feature>
<dbReference type="FunFam" id="2.60.40.1910:FF:000003">
    <property type="entry name" value="Aminopeptidase"/>
    <property type="match status" value="1"/>
</dbReference>
<keyword evidence="7 21" id="KW-0812">Transmembrane</keyword>
<feature type="site" description="Transition state stabilizer" evidence="19">
    <location>
        <position position="591"/>
    </location>
</feature>
<keyword evidence="15" id="KW-0325">Glycoprotein</keyword>
<dbReference type="Gene3D" id="2.60.40.1910">
    <property type="match status" value="1"/>
</dbReference>
<sequence>MLAHVDNINHETCDLTSRRLRKRDEAENSRALKKERVRARNTDRSHVAPGLSNKRPNGVEAKKEEYRSTMTDEEVELQFIRSGSRPSSRDPSQIPSRQSLSEQEQKIAIPEEEPTQGSDRDVRQERTRSYERDGFTIVCSRGRAVCFVLTCLFTVLGVAIIIAFARPANVCPCEEKKMDSTEISKKSTVLLSTSNEVFPWNSIRLPTFAHPTRYNISIHPNLTTSRVRGQVTIELYVDEDTKYIVFHSSGLIITEKMVQEQRKTSKLKIAKFLEYPPREQIYLELDGTFRRKTNYTLHLRFASKLSTELDGFYLSSYSTPTGETRHVAATHFEPTFARTAFPCFDEPQFKAKFKVSIYRDRFHIALCNMPVINTDEAGFYLGSSILRDDFQESVEMSTYLVAFVVCDFKPVTSKNRGDIHVYVAEHLLPQAVYAADTAADIMAYFESYFGIPYPLPKQDLIAIPNFASGAMENWGLITFREVAILLDPKETSLEAREGIAVTIAHELAHQWFGNLVTMRWWNDIWLNEGAASFFEYKGVHNFSPEWNIMDTFVIYKTQPALRLDALSNSHPINVSVEDPSEIESIFDEISYYKGSAILYMLERFMGEDVFKTGLNDYLNLHAYKSADTDDLWAAFSRSLNNTHDIKAVMGTWTQQMGFPLIIVTRDGDTIKLYQKRFLMTPPKNKTDVLEPKSPFDYRWYIPVTYYTDKQPHEIRKVWLNMTTVEIWEMSPYDVKYIKCNVNQTGFYRVNYTEEMWAAIIQTLHENHTVFSPADRANLIDDAFTLNEAGMLDIAIPLNLSSYLVYERDYVPWHTAQEFLHAWRKKLYEHTVYKKFTIFFRKLLRPVIEYVGWSNEGPHMKKFLRNSVMKSAVILGMDSELQPAKSLFVKWMSTGVPVPPDIRDVVYATGIKYSGEEAWSRCWETYLKTEVSSERQILLQALGATTDVWLLQRYLLLSLNQDLIRAQDIGTVIWSVASNENGRHLAWRHIKAYWPNMQTLFGNVSVAMSGLITDVVPFFNTEYDYQEISEFFKHVEVGSGMRTLKQSLEKIKSNINWVKHNGDCIDAVINGDNYSTPSAG</sequence>
<dbReference type="InterPro" id="IPR024571">
    <property type="entry name" value="ERAP1-like_C_dom"/>
</dbReference>
<dbReference type="Pfam" id="PF01433">
    <property type="entry name" value="Peptidase_M1"/>
    <property type="match status" value="1"/>
</dbReference>
<keyword evidence="10 18" id="KW-0862">Zinc</keyword>
<dbReference type="FunFam" id="1.25.50.20:FF:000005">
    <property type="entry name" value="Aminopeptidase N-like protein"/>
    <property type="match status" value="1"/>
</dbReference>
<feature type="region of interest" description="Disordered" evidence="20">
    <location>
        <begin position="21"/>
        <end position="127"/>
    </location>
</feature>
<dbReference type="Pfam" id="PF11838">
    <property type="entry name" value="ERAP1_C"/>
    <property type="match status" value="1"/>
</dbReference>
<evidence type="ECO:0000256" key="5">
    <source>
        <dbReference type="ARBA" id="ARBA00022622"/>
    </source>
</evidence>
<proteinExistence type="inferred from homology"/>
<dbReference type="InterPro" id="IPR045357">
    <property type="entry name" value="Aminopeptidase_N-like_N"/>
</dbReference>